<accession>A0A397RVF5</accession>
<keyword evidence="1" id="KW-0732">Signal</keyword>
<evidence type="ECO:0000256" key="1">
    <source>
        <dbReference type="SAM" id="SignalP"/>
    </source>
</evidence>
<keyword evidence="4" id="KW-1185">Reference proteome</keyword>
<dbReference type="Proteomes" id="UP000266506">
    <property type="component" value="Unassembled WGS sequence"/>
</dbReference>
<dbReference type="Pfam" id="PF01841">
    <property type="entry name" value="Transglut_core"/>
    <property type="match status" value="1"/>
</dbReference>
<dbReference type="InParanoid" id="A0A397RVF5"/>
<reference evidence="3 4" key="1">
    <citation type="submission" date="2018-08" db="EMBL/GenBank/DDBJ databases">
        <title>Genomic Encyclopedia of Archaeal and Bacterial Type Strains, Phase II (KMG-II): from individual species to whole genera.</title>
        <authorList>
            <person name="Goeker M."/>
        </authorList>
    </citation>
    <scope>NUCLEOTIDE SEQUENCE [LARGE SCALE GENOMIC DNA]</scope>
    <source>
        <strain evidence="3 4">ATCC 27112</strain>
    </source>
</reference>
<proteinExistence type="predicted"/>
<dbReference type="OrthoDB" id="393809at2"/>
<protein>
    <recommendedName>
        <fullName evidence="2">Transglutaminase-like domain-containing protein</fullName>
    </recommendedName>
</protein>
<dbReference type="EMBL" id="QXEV01000015">
    <property type="protein sequence ID" value="RIA75597.1"/>
    <property type="molecule type" value="Genomic_DNA"/>
</dbReference>
<dbReference type="AlphaFoldDB" id="A0A397RVF5"/>
<dbReference type="InterPro" id="IPR002931">
    <property type="entry name" value="Transglutaminase-like"/>
</dbReference>
<comment type="caution">
    <text evidence="3">The sequence shown here is derived from an EMBL/GenBank/DDBJ whole genome shotgun (WGS) entry which is preliminary data.</text>
</comment>
<feature type="domain" description="Transglutaminase-like" evidence="2">
    <location>
        <begin position="347"/>
        <end position="443"/>
    </location>
</feature>
<feature type="signal peptide" evidence="1">
    <location>
        <begin position="1"/>
        <end position="19"/>
    </location>
</feature>
<dbReference type="Gene3D" id="3.10.620.30">
    <property type="match status" value="1"/>
</dbReference>
<feature type="chain" id="PRO_5017178200" description="Transglutaminase-like domain-containing protein" evidence="1">
    <location>
        <begin position="20"/>
        <end position="498"/>
    </location>
</feature>
<evidence type="ECO:0000313" key="4">
    <source>
        <dbReference type="Proteomes" id="UP000266506"/>
    </source>
</evidence>
<organism evidence="3 4">
    <name type="scientific">Anaeroplasma bactoclasticum</name>
    <dbReference type="NCBI Taxonomy" id="2088"/>
    <lineage>
        <taxon>Bacteria</taxon>
        <taxon>Bacillati</taxon>
        <taxon>Mycoplasmatota</taxon>
        <taxon>Mollicutes</taxon>
        <taxon>Anaeroplasmatales</taxon>
        <taxon>Anaeroplasmataceae</taxon>
        <taxon>Anaeroplasma</taxon>
    </lineage>
</organism>
<dbReference type="SUPFAM" id="SSF54001">
    <property type="entry name" value="Cysteine proteinases"/>
    <property type="match status" value="1"/>
</dbReference>
<sequence>MKKTLMLVFMGLASLMGLASCSFDTPAPTIKPPCTHSYEETIVEATCTTDGYTIYKCKKCGEEKYGNSVQKLGHKVAKLLGKAKTCTTDGLTEGSYCERCGEILVKQEVIPASHEWIYNTEGDSTPATCTTPGVANGMFCRVCREKTEGAVVIPALGHDYKHTKITNSYGGSYTLHKCSRCDDTLADTVVLDYHKNYDYVQFTENPIYEEHRATYKALYETLYEGCMSFFDSTENYVADKTKDYALVYNGNQISVRVTSYEFNDGDISSDEAYAITNSFLGNNPQFYFLSSSMIISTSQTLLGKKHTISVTLAEEYFNYSQRQEAMENIKKMEHEVYDLYLADTTIKEKQKALLIHDYIIEKIDYAWENKSEQIASKEHYAHSIMGVADQNPLTGGVCECYAKTYLYLCKFLGVNTIMVSGIGNGGPHGWNYTNIDGKWYGVDVTWDDQESGKITKFFLASKSVMAEDHTPGNSSPYVNISMDSFQVELPELSTEADY</sequence>
<dbReference type="PROSITE" id="PS51257">
    <property type="entry name" value="PROKAR_LIPOPROTEIN"/>
    <property type="match status" value="1"/>
</dbReference>
<dbReference type="InterPro" id="IPR038765">
    <property type="entry name" value="Papain-like_cys_pep_sf"/>
</dbReference>
<dbReference type="RefSeq" id="WP_119016464.1">
    <property type="nucleotide sequence ID" value="NZ_QXEV01000015.1"/>
</dbReference>
<name>A0A397RVF5_9MOLU</name>
<gene>
    <name evidence="3" type="ORF">EI71_01335</name>
</gene>
<evidence type="ECO:0000259" key="2">
    <source>
        <dbReference type="Pfam" id="PF01841"/>
    </source>
</evidence>
<evidence type="ECO:0000313" key="3">
    <source>
        <dbReference type="EMBL" id="RIA75597.1"/>
    </source>
</evidence>